<reference evidence="1 2" key="1">
    <citation type="journal article" date="2016" name="Nat. Commun.">
        <title>Thousands of microbial genomes shed light on interconnected biogeochemical processes in an aquifer system.</title>
        <authorList>
            <person name="Anantharaman K."/>
            <person name="Brown C.T."/>
            <person name="Hug L.A."/>
            <person name="Sharon I."/>
            <person name="Castelle C.J."/>
            <person name="Probst A.J."/>
            <person name="Thomas B.C."/>
            <person name="Singh A."/>
            <person name="Wilkins M.J."/>
            <person name="Karaoz U."/>
            <person name="Brodie E.L."/>
            <person name="Williams K.H."/>
            <person name="Hubbard S.S."/>
            <person name="Banfield J.F."/>
        </authorList>
    </citation>
    <scope>NUCLEOTIDE SEQUENCE [LARGE SCALE GENOMIC DNA]</scope>
</reference>
<dbReference type="Gene3D" id="3.10.150.10">
    <property type="entry name" value="DNA Polymerase III, subunit A, domain 2"/>
    <property type="match status" value="1"/>
</dbReference>
<dbReference type="AlphaFoldDB" id="A0A1F7X355"/>
<gene>
    <name evidence="1" type="ORF">A2Z67_05220</name>
</gene>
<evidence type="ECO:0008006" key="3">
    <source>
        <dbReference type="Google" id="ProtNLM"/>
    </source>
</evidence>
<dbReference type="Gene3D" id="3.70.10.10">
    <property type="match status" value="1"/>
</dbReference>
<dbReference type="EMBL" id="MGFQ01000024">
    <property type="protein sequence ID" value="OGM09313.1"/>
    <property type="molecule type" value="Genomic_DNA"/>
</dbReference>
<proteinExistence type="predicted"/>
<evidence type="ECO:0000313" key="2">
    <source>
        <dbReference type="Proteomes" id="UP000176939"/>
    </source>
</evidence>
<comment type="caution">
    <text evidence="1">The sequence shown here is derived from an EMBL/GenBank/DDBJ whole genome shotgun (WGS) entry which is preliminary data.</text>
</comment>
<evidence type="ECO:0000313" key="1">
    <source>
        <dbReference type="EMBL" id="OGM09313.1"/>
    </source>
</evidence>
<sequence length="387" mass="43807">MIEFKASELKDVIGKCARFSSTTGIIPEFGYLAIRDGFITAFNGYIGIKYRNPISISEEFILPAETFSRSLYKVEDSTVNLIKKKDEVLFKSRRFKAKLPNPPNEYTIIIDVPEDDMKKPIPEGFSDSLNQLLFSVPKDDKAKESLKGIYYDGEKFYASDNIKLSRFTPNFKLEKDLFIPAKLLEHLIEDKPLAYYLSDNKLWFWFENYVIFGVANKITFPMGKNFFDDKLSKKDESVIVSVDRELLNAATERIAIYAELYMNRMNVVALLDEIVLYAYAPSGVEAIEVLKATSNITPGDQAGFVSVDLNFFKEEVERASDFFFTSNTSDFVYFSNNTGLESILKPLAVEDGAEIIERIANHLATIRSDSDSTGVDSNSGRTESQQA</sequence>
<protein>
    <recommendedName>
        <fullName evidence="3">DNA polymerase III beta sliding clamp central domain-containing protein</fullName>
    </recommendedName>
</protein>
<dbReference type="Proteomes" id="UP000176939">
    <property type="component" value="Unassembled WGS sequence"/>
</dbReference>
<accession>A0A1F7X355</accession>
<organism evidence="1 2">
    <name type="scientific">Candidatus Woesebacteria bacterium RBG_13_36_22</name>
    <dbReference type="NCBI Taxonomy" id="1802478"/>
    <lineage>
        <taxon>Bacteria</taxon>
        <taxon>Candidatus Woeseibacteriota</taxon>
    </lineage>
</organism>
<name>A0A1F7X355_9BACT</name>